<feature type="signal peptide" evidence="2">
    <location>
        <begin position="1"/>
        <end position="15"/>
    </location>
</feature>
<dbReference type="EMBL" id="FJUX01000001">
    <property type="protein sequence ID" value="CZS88707.1"/>
    <property type="molecule type" value="Genomic_DNA"/>
</dbReference>
<dbReference type="AlphaFoldDB" id="A0A1E1JS82"/>
<name>A0A1E1JS82_9HELO</name>
<sequence>MVIWWLLSIVTSQSARSVGNSPTRYQPGSPLSIAGSQAPGPTPKLSLVTAGGQQPNLATSSDALNVCCLE</sequence>
<evidence type="ECO:0000313" key="3">
    <source>
        <dbReference type="EMBL" id="CZS88707.1"/>
    </source>
</evidence>
<accession>A0A1E1JS82</accession>
<feature type="compositionally biased region" description="Polar residues" evidence="1">
    <location>
        <begin position="17"/>
        <end position="26"/>
    </location>
</feature>
<feature type="region of interest" description="Disordered" evidence="1">
    <location>
        <begin position="17"/>
        <end position="42"/>
    </location>
</feature>
<evidence type="ECO:0000256" key="1">
    <source>
        <dbReference type="SAM" id="MobiDB-lite"/>
    </source>
</evidence>
<organism evidence="3 4">
    <name type="scientific">Rhynchosporium agropyri</name>
    <dbReference type="NCBI Taxonomy" id="914238"/>
    <lineage>
        <taxon>Eukaryota</taxon>
        <taxon>Fungi</taxon>
        <taxon>Dikarya</taxon>
        <taxon>Ascomycota</taxon>
        <taxon>Pezizomycotina</taxon>
        <taxon>Leotiomycetes</taxon>
        <taxon>Helotiales</taxon>
        <taxon>Ploettnerulaceae</taxon>
        <taxon>Rhynchosporium</taxon>
    </lineage>
</organism>
<evidence type="ECO:0000256" key="2">
    <source>
        <dbReference type="SAM" id="SignalP"/>
    </source>
</evidence>
<reference evidence="4" key="1">
    <citation type="submission" date="2016-03" db="EMBL/GenBank/DDBJ databases">
        <authorList>
            <person name="Guldener U."/>
        </authorList>
    </citation>
    <scope>NUCLEOTIDE SEQUENCE [LARGE SCALE GENOMIC DNA]</scope>
    <source>
        <strain evidence="4">04CH-RAC-A.6.1</strain>
    </source>
</reference>
<gene>
    <name evidence="3" type="ORF">RAG0_00361</name>
</gene>
<proteinExistence type="predicted"/>
<evidence type="ECO:0000313" key="4">
    <source>
        <dbReference type="Proteomes" id="UP000178912"/>
    </source>
</evidence>
<feature type="chain" id="PRO_5012633574" evidence="2">
    <location>
        <begin position="16"/>
        <end position="70"/>
    </location>
</feature>
<keyword evidence="4" id="KW-1185">Reference proteome</keyword>
<keyword evidence="2" id="KW-0732">Signal</keyword>
<dbReference type="Proteomes" id="UP000178912">
    <property type="component" value="Unassembled WGS sequence"/>
</dbReference>
<protein>
    <submittedName>
        <fullName evidence="3">Uncharacterized protein</fullName>
    </submittedName>
</protein>